<dbReference type="GO" id="GO:0006362">
    <property type="term" value="P:transcription elongation by RNA polymerase I"/>
    <property type="evidence" value="ECO:0007669"/>
    <property type="project" value="TreeGrafter"/>
</dbReference>
<evidence type="ECO:0000256" key="1">
    <source>
        <dbReference type="ARBA" id="ARBA00004123"/>
    </source>
</evidence>
<proteinExistence type="predicted"/>
<feature type="compositionally biased region" description="Acidic residues" evidence="5">
    <location>
        <begin position="314"/>
        <end position="328"/>
    </location>
</feature>
<feature type="region of interest" description="Disordered" evidence="5">
    <location>
        <begin position="169"/>
        <end position="218"/>
    </location>
</feature>
<dbReference type="GO" id="GO:0006352">
    <property type="term" value="P:DNA-templated transcription initiation"/>
    <property type="evidence" value="ECO:0007669"/>
    <property type="project" value="InterPro"/>
</dbReference>
<dbReference type="InterPro" id="IPR041178">
    <property type="entry name" value="RPA43_OB"/>
</dbReference>
<dbReference type="Gene3D" id="3.30.1490.120">
    <property type="entry name" value="RNA polymerase Rpb7-like, N-terminal domain"/>
    <property type="match status" value="1"/>
</dbReference>
<dbReference type="InterPro" id="IPR036898">
    <property type="entry name" value="RNA_pol_Rpb7-like_N_sf"/>
</dbReference>
<feature type="region of interest" description="Disordered" evidence="5">
    <location>
        <begin position="1"/>
        <end position="47"/>
    </location>
</feature>
<keyword evidence="8" id="KW-1185">Reference proteome</keyword>
<organism evidence="7 8">
    <name type="scientific">Dentipellis fragilis</name>
    <dbReference type="NCBI Taxonomy" id="205917"/>
    <lineage>
        <taxon>Eukaryota</taxon>
        <taxon>Fungi</taxon>
        <taxon>Dikarya</taxon>
        <taxon>Basidiomycota</taxon>
        <taxon>Agaricomycotina</taxon>
        <taxon>Agaricomycetes</taxon>
        <taxon>Russulales</taxon>
        <taxon>Hericiaceae</taxon>
        <taxon>Dentipellis</taxon>
    </lineage>
</organism>
<feature type="region of interest" description="Disordered" evidence="5">
    <location>
        <begin position="314"/>
        <end position="376"/>
    </location>
</feature>
<evidence type="ECO:0000259" key="6">
    <source>
        <dbReference type="Pfam" id="PF17875"/>
    </source>
</evidence>
<accession>A0A4Y9ZDT9</accession>
<dbReference type="Pfam" id="PF17875">
    <property type="entry name" value="RPA43_OB"/>
    <property type="match status" value="1"/>
</dbReference>
<dbReference type="GO" id="GO:0005736">
    <property type="term" value="C:RNA polymerase I complex"/>
    <property type="evidence" value="ECO:0007669"/>
    <property type="project" value="TreeGrafter"/>
</dbReference>
<dbReference type="PANTHER" id="PTHR12709:SF5">
    <property type="entry name" value="DNA-DIRECTED RNA POLYMERASE I SUBUNIT RPA43"/>
    <property type="match status" value="1"/>
</dbReference>
<feature type="domain" description="RPA43 OB" evidence="6">
    <location>
        <begin position="127"/>
        <end position="279"/>
    </location>
</feature>
<dbReference type="OrthoDB" id="10250504at2759"/>
<dbReference type="Gene3D" id="2.40.50.1060">
    <property type="match status" value="1"/>
</dbReference>
<keyword evidence="2" id="KW-0240">DNA-directed RNA polymerase</keyword>
<dbReference type="EMBL" id="SEOQ01000024">
    <property type="protein sequence ID" value="TFY72137.1"/>
    <property type="molecule type" value="Genomic_DNA"/>
</dbReference>
<evidence type="ECO:0000313" key="8">
    <source>
        <dbReference type="Proteomes" id="UP000298327"/>
    </source>
</evidence>
<dbReference type="AlphaFoldDB" id="A0A4Y9ZDT9"/>
<feature type="compositionally biased region" description="Low complexity" evidence="5">
    <location>
        <begin position="179"/>
        <end position="188"/>
    </location>
</feature>
<comment type="caution">
    <text evidence="7">The sequence shown here is derived from an EMBL/GenBank/DDBJ whole genome shotgun (WGS) entry which is preliminary data.</text>
</comment>
<evidence type="ECO:0000313" key="7">
    <source>
        <dbReference type="EMBL" id="TFY72137.1"/>
    </source>
</evidence>
<dbReference type="PANTHER" id="PTHR12709">
    <property type="entry name" value="DNA-DIRECTED RNA POLYMERASE II, III"/>
    <property type="match status" value="1"/>
</dbReference>
<feature type="compositionally biased region" description="Basic residues" evidence="5">
    <location>
        <begin position="1"/>
        <end position="10"/>
    </location>
</feature>
<reference evidence="7 8" key="1">
    <citation type="submission" date="2019-02" db="EMBL/GenBank/DDBJ databases">
        <title>Genome sequencing of the rare red list fungi Dentipellis fragilis.</title>
        <authorList>
            <person name="Buettner E."/>
            <person name="Kellner H."/>
        </authorList>
    </citation>
    <scope>NUCLEOTIDE SEQUENCE [LARGE SCALE GENOMIC DNA]</scope>
    <source>
        <strain evidence="7 8">DSM 105465</strain>
    </source>
</reference>
<evidence type="ECO:0000256" key="2">
    <source>
        <dbReference type="ARBA" id="ARBA00022478"/>
    </source>
</evidence>
<dbReference type="Proteomes" id="UP000298327">
    <property type="component" value="Unassembled WGS sequence"/>
</dbReference>
<feature type="compositionally biased region" description="Basic and acidic residues" evidence="5">
    <location>
        <begin position="28"/>
        <end position="46"/>
    </location>
</feature>
<protein>
    <recommendedName>
        <fullName evidence="6">RPA43 OB domain-containing protein</fullName>
    </recommendedName>
</protein>
<name>A0A4Y9ZDT9_9AGAM</name>
<comment type="subcellular location">
    <subcellularLocation>
        <location evidence="1">Nucleus</location>
    </subcellularLocation>
</comment>
<dbReference type="STRING" id="205917.A0A4Y9ZDT9"/>
<dbReference type="InterPro" id="IPR045113">
    <property type="entry name" value="Rpb7-like"/>
</dbReference>
<gene>
    <name evidence="7" type="ORF">EVG20_g873</name>
</gene>
<keyword evidence="4" id="KW-0539">Nucleus</keyword>
<keyword evidence="3" id="KW-0804">Transcription</keyword>
<feature type="compositionally biased region" description="Basic and acidic residues" evidence="5">
    <location>
        <begin position="197"/>
        <end position="218"/>
    </location>
</feature>
<evidence type="ECO:0000256" key="5">
    <source>
        <dbReference type="SAM" id="MobiDB-lite"/>
    </source>
</evidence>
<evidence type="ECO:0000256" key="4">
    <source>
        <dbReference type="ARBA" id="ARBA00023242"/>
    </source>
</evidence>
<sequence>MAPHASKRKSAPVPMDVDVQSSHKKARTDKNEGAKDKGKGKSHDNASGEFRAVKASVVLAIPPAFASKPKDGAEEMLDSMVMRYMPALRGVVLAHSKLEFLTHAGRINGDSPYVICNVGFEAMIWSPEVGMKLSGKINLCSPDHISLLVHRTFNVSIPRHHIPTDEWEFEYGPAENDPEFSSEAAAAPDPDPENDVPDAKPEEGIEAAEKTEEKDEEVDRGGRWIHKVTGVRLGGEEGLLEFTVVGCVYIFASGRLTADLLEFDRLTIANQMLSLLGSIQVDPFSLAHASQSTQPQRISKLTPATHPALDVAESDEEDALEFSSDDEVVERQVREVRPAPAAKESKKKRKRKDKEGQVPDAGAGEVVPKKTKKKKT</sequence>
<evidence type="ECO:0000256" key="3">
    <source>
        <dbReference type="ARBA" id="ARBA00023163"/>
    </source>
</evidence>